<dbReference type="AlphaFoldDB" id="A0A0D2RCM4"/>
<feature type="signal peptide" evidence="1">
    <location>
        <begin position="1"/>
        <end position="33"/>
    </location>
</feature>
<gene>
    <name evidence="2" type="ORF">B456_002G254600</name>
</gene>
<organism evidence="2 3">
    <name type="scientific">Gossypium raimondii</name>
    <name type="common">Peruvian cotton</name>
    <name type="synonym">Gossypium klotzschianum subsp. raimondii</name>
    <dbReference type="NCBI Taxonomy" id="29730"/>
    <lineage>
        <taxon>Eukaryota</taxon>
        <taxon>Viridiplantae</taxon>
        <taxon>Streptophyta</taxon>
        <taxon>Embryophyta</taxon>
        <taxon>Tracheophyta</taxon>
        <taxon>Spermatophyta</taxon>
        <taxon>Magnoliopsida</taxon>
        <taxon>eudicotyledons</taxon>
        <taxon>Gunneridae</taxon>
        <taxon>Pentapetalae</taxon>
        <taxon>rosids</taxon>
        <taxon>malvids</taxon>
        <taxon>Malvales</taxon>
        <taxon>Malvaceae</taxon>
        <taxon>Malvoideae</taxon>
        <taxon>Gossypium</taxon>
    </lineage>
</organism>
<reference evidence="2 3" key="1">
    <citation type="journal article" date="2012" name="Nature">
        <title>Repeated polyploidization of Gossypium genomes and the evolution of spinnable cotton fibres.</title>
        <authorList>
            <person name="Paterson A.H."/>
            <person name="Wendel J.F."/>
            <person name="Gundlach H."/>
            <person name="Guo H."/>
            <person name="Jenkins J."/>
            <person name="Jin D."/>
            <person name="Llewellyn D."/>
            <person name="Showmaker K.C."/>
            <person name="Shu S."/>
            <person name="Udall J."/>
            <person name="Yoo M.J."/>
            <person name="Byers R."/>
            <person name="Chen W."/>
            <person name="Doron-Faigenboim A."/>
            <person name="Duke M.V."/>
            <person name="Gong L."/>
            <person name="Grimwood J."/>
            <person name="Grover C."/>
            <person name="Grupp K."/>
            <person name="Hu G."/>
            <person name="Lee T.H."/>
            <person name="Li J."/>
            <person name="Lin L."/>
            <person name="Liu T."/>
            <person name="Marler B.S."/>
            <person name="Page J.T."/>
            <person name="Roberts A.W."/>
            <person name="Romanel E."/>
            <person name="Sanders W.S."/>
            <person name="Szadkowski E."/>
            <person name="Tan X."/>
            <person name="Tang H."/>
            <person name="Xu C."/>
            <person name="Wang J."/>
            <person name="Wang Z."/>
            <person name="Zhang D."/>
            <person name="Zhang L."/>
            <person name="Ashrafi H."/>
            <person name="Bedon F."/>
            <person name="Bowers J.E."/>
            <person name="Brubaker C.L."/>
            <person name="Chee P.W."/>
            <person name="Das S."/>
            <person name="Gingle A.R."/>
            <person name="Haigler C.H."/>
            <person name="Harker D."/>
            <person name="Hoffmann L.V."/>
            <person name="Hovav R."/>
            <person name="Jones D.C."/>
            <person name="Lemke C."/>
            <person name="Mansoor S."/>
            <person name="ur Rahman M."/>
            <person name="Rainville L.N."/>
            <person name="Rambani A."/>
            <person name="Reddy U.K."/>
            <person name="Rong J.K."/>
            <person name="Saranga Y."/>
            <person name="Scheffler B.E."/>
            <person name="Scheffler J.A."/>
            <person name="Stelly D.M."/>
            <person name="Triplett B.A."/>
            <person name="Van Deynze A."/>
            <person name="Vaslin M.F."/>
            <person name="Waghmare V.N."/>
            <person name="Walford S.A."/>
            <person name="Wright R.J."/>
            <person name="Zaki E.A."/>
            <person name="Zhang T."/>
            <person name="Dennis E.S."/>
            <person name="Mayer K.F."/>
            <person name="Peterson D.G."/>
            <person name="Rokhsar D.S."/>
            <person name="Wang X."/>
            <person name="Schmutz J."/>
        </authorList>
    </citation>
    <scope>NUCLEOTIDE SEQUENCE [LARGE SCALE GENOMIC DNA]</scope>
</reference>
<evidence type="ECO:0000256" key="1">
    <source>
        <dbReference type="SAM" id="SignalP"/>
    </source>
</evidence>
<name>A0A0D2RCM4_GOSRA</name>
<sequence>MELFYICVMYCKKISKSPLLFLLFLSFLSRCLHDATVTKGSPHSLFSGLPTITWLLNPTTQRRLTTPHLPPKHRHPWWPVSQLLLRLQLRHQLGRPKMWRWRPKTTRKPKMLKLEVVLFDCLVYVMFKLSCIIENEACPSF</sequence>
<accession>A0A0D2RCM4</accession>
<dbReference type="EMBL" id="CM001741">
    <property type="protein sequence ID" value="KJB16925.1"/>
    <property type="molecule type" value="Genomic_DNA"/>
</dbReference>
<evidence type="ECO:0000313" key="2">
    <source>
        <dbReference type="EMBL" id="KJB16925.1"/>
    </source>
</evidence>
<keyword evidence="3" id="KW-1185">Reference proteome</keyword>
<protein>
    <submittedName>
        <fullName evidence="2">Uncharacterized protein</fullName>
    </submittedName>
</protein>
<dbReference type="Proteomes" id="UP000032304">
    <property type="component" value="Chromosome 2"/>
</dbReference>
<proteinExistence type="predicted"/>
<keyword evidence="1" id="KW-0732">Signal</keyword>
<evidence type="ECO:0000313" key="3">
    <source>
        <dbReference type="Proteomes" id="UP000032304"/>
    </source>
</evidence>
<dbReference type="Gramene" id="KJB16925">
    <property type="protein sequence ID" value="KJB16925"/>
    <property type="gene ID" value="B456_002G254600"/>
</dbReference>
<feature type="chain" id="PRO_5002250965" evidence="1">
    <location>
        <begin position="34"/>
        <end position="141"/>
    </location>
</feature>
<dbReference type="OMA" id="HRHPWWP"/>